<feature type="transmembrane region" description="Helical" evidence="2">
    <location>
        <begin position="425"/>
        <end position="444"/>
    </location>
</feature>
<keyword evidence="2" id="KW-0472">Membrane</keyword>
<dbReference type="Gene3D" id="3.40.50.150">
    <property type="entry name" value="Vaccinia Virus protein VP39"/>
    <property type="match status" value="1"/>
</dbReference>
<evidence type="ECO:0008006" key="4">
    <source>
        <dbReference type="Google" id="ProtNLM"/>
    </source>
</evidence>
<dbReference type="PANTHER" id="PTHR43317:SF1">
    <property type="entry name" value="THERMOSPERMINE SYNTHASE ACAULIS5"/>
    <property type="match status" value="1"/>
</dbReference>
<dbReference type="SUPFAM" id="SSF53335">
    <property type="entry name" value="S-adenosyl-L-methionine-dependent methyltransferases"/>
    <property type="match status" value="1"/>
</dbReference>
<organism evidence="3">
    <name type="scientific">marine sediment metagenome</name>
    <dbReference type="NCBI Taxonomy" id="412755"/>
    <lineage>
        <taxon>unclassified sequences</taxon>
        <taxon>metagenomes</taxon>
        <taxon>ecological metagenomes</taxon>
    </lineage>
</organism>
<protein>
    <recommendedName>
        <fullName evidence="4">PABS domain-containing protein</fullName>
    </recommendedName>
</protein>
<keyword evidence="2" id="KW-0812">Transmembrane</keyword>
<dbReference type="EMBL" id="LAZR01022412">
    <property type="protein sequence ID" value="KKL81957.1"/>
    <property type="molecule type" value="Genomic_DNA"/>
</dbReference>
<feature type="transmembrane region" description="Helical" evidence="2">
    <location>
        <begin position="365"/>
        <end position="383"/>
    </location>
</feature>
<dbReference type="CDD" id="cd02440">
    <property type="entry name" value="AdoMet_MTases"/>
    <property type="match status" value="1"/>
</dbReference>
<evidence type="ECO:0000313" key="3">
    <source>
        <dbReference type="EMBL" id="KKL81957.1"/>
    </source>
</evidence>
<dbReference type="PANTHER" id="PTHR43317">
    <property type="entry name" value="THERMOSPERMINE SYNTHASE ACAULIS5"/>
    <property type="match status" value="1"/>
</dbReference>
<feature type="transmembrane region" description="Helical" evidence="2">
    <location>
        <begin position="538"/>
        <end position="559"/>
    </location>
</feature>
<evidence type="ECO:0000256" key="1">
    <source>
        <dbReference type="ARBA" id="ARBA00023115"/>
    </source>
</evidence>
<dbReference type="Pfam" id="PF01564">
    <property type="entry name" value="Spermine_synth"/>
    <property type="match status" value="1"/>
</dbReference>
<feature type="transmembrane region" description="Helical" evidence="2">
    <location>
        <begin position="69"/>
        <end position="88"/>
    </location>
</feature>
<comment type="caution">
    <text evidence="3">The sequence shown here is derived from an EMBL/GenBank/DDBJ whole genome shotgun (WGS) entry which is preliminary data.</text>
</comment>
<name>A0A0F9I3I1_9ZZZZ</name>
<keyword evidence="2" id="KW-1133">Transmembrane helix</keyword>
<feature type="transmembrane region" description="Helical" evidence="2">
    <location>
        <begin position="512"/>
        <end position="532"/>
    </location>
</feature>
<feature type="transmembrane region" description="Helical" evidence="2">
    <location>
        <begin position="456"/>
        <end position="474"/>
    </location>
</feature>
<accession>A0A0F9I3I1</accession>
<dbReference type="AlphaFoldDB" id="A0A0F9I3I1"/>
<keyword evidence="1" id="KW-0620">Polyamine biosynthesis</keyword>
<reference evidence="3" key="1">
    <citation type="journal article" date="2015" name="Nature">
        <title>Complex archaea that bridge the gap between prokaryotes and eukaryotes.</title>
        <authorList>
            <person name="Spang A."/>
            <person name="Saw J.H."/>
            <person name="Jorgensen S.L."/>
            <person name="Zaremba-Niedzwiedzka K."/>
            <person name="Martijn J."/>
            <person name="Lind A.E."/>
            <person name="van Eijk R."/>
            <person name="Schleper C."/>
            <person name="Guy L."/>
            <person name="Ettema T.J."/>
        </authorList>
    </citation>
    <scope>NUCLEOTIDE SEQUENCE</scope>
</reference>
<sequence>MKHKLVVLGLTAAGALWTVIAILMEDVAPVAVAGVLLIFAASYLRTGPVVWFAISFGAVLAFQSYQSRGLLWGTGFSLLALAVLAFPVSTDWLRIYSPYQLIERGPGRNGQVCLKAAGHYYQRILDLSKAKVAASDDEKDKYAALYYEFPYKVFGKAADIAIVGSGTGNDVAAALRSGVKHIDAIEIDPVIMQTGEKFHPEKPYSDPRVHKIVNDARSHLRTTDETYDMIVYGLLDSHTLLSHASSVRLDSFVYTVEGLTEAKDRLRDGGVLSLSFCVLAKELGRKIYKMMEEAFGRPPICVRAGYDMSVIFVQAKDRDLKIPKQLFEQSGLEDCTAEYADPTLEADVSTDDWPFFYMPKRVYPMSYVFMMILIVALSVILMGNFLGQRPRVGHIAFFLLGAGFMLVETKGITELGLTFGNTWHVIGIVIVGILLMGFLANCLVRCTSIRKPWIPYAILIATLAAGYFVSRAGGFGSTTWGRIATAALLTCPLFASGLVFSSLLRSGVDMPGVMAMNLLGAMFGGILEYNSMYFGFRFLYLLAIGLYALAMLSSLLAPLKGQAAPVRSAEG</sequence>
<evidence type="ECO:0000256" key="2">
    <source>
        <dbReference type="SAM" id="Phobius"/>
    </source>
</evidence>
<dbReference type="InterPro" id="IPR029063">
    <property type="entry name" value="SAM-dependent_MTases_sf"/>
</dbReference>
<feature type="transmembrane region" description="Helical" evidence="2">
    <location>
        <begin position="480"/>
        <end position="500"/>
    </location>
</feature>
<feature type="transmembrane region" description="Helical" evidence="2">
    <location>
        <begin position="395"/>
        <end position="413"/>
    </location>
</feature>
<feature type="transmembrane region" description="Helical" evidence="2">
    <location>
        <begin position="31"/>
        <end position="62"/>
    </location>
</feature>
<proteinExistence type="predicted"/>
<dbReference type="GO" id="GO:0006596">
    <property type="term" value="P:polyamine biosynthetic process"/>
    <property type="evidence" value="ECO:0007669"/>
    <property type="project" value="UniProtKB-KW"/>
</dbReference>
<gene>
    <name evidence="3" type="ORF">LCGC14_1989570</name>
</gene>